<evidence type="ECO:0008006" key="3">
    <source>
        <dbReference type="Google" id="ProtNLM"/>
    </source>
</evidence>
<dbReference type="Proteomes" id="UP001209885">
    <property type="component" value="Unassembled WGS sequence"/>
</dbReference>
<dbReference type="RefSeq" id="WP_266057681.1">
    <property type="nucleotide sequence ID" value="NZ_JAPFQN010000007.1"/>
</dbReference>
<protein>
    <recommendedName>
        <fullName evidence="3">Outer membrane protein beta-barrel domain-containing protein</fullName>
    </recommendedName>
</protein>
<accession>A0ABT3RVF0</accession>
<dbReference type="InterPro" id="IPR011250">
    <property type="entry name" value="OMP/PagP_B-barrel"/>
</dbReference>
<organism evidence="1 2">
    <name type="scientific">Mangrovivirga halotolerans</name>
    <dbReference type="NCBI Taxonomy" id="2993936"/>
    <lineage>
        <taxon>Bacteria</taxon>
        <taxon>Pseudomonadati</taxon>
        <taxon>Bacteroidota</taxon>
        <taxon>Cytophagia</taxon>
        <taxon>Cytophagales</taxon>
        <taxon>Mangrovivirgaceae</taxon>
        <taxon>Mangrovivirga</taxon>
    </lineage>
</organism>
<reference evidence="1 2" key="1">
    <citation type="submission" date="2022-11" db="EMBL/GenBank/DDBJ databases">
        <title>The characterization of three novel Bacteroidetes species and genomic analysis of their roles in tidal elemental geochemical cycles.</title>
        <authorList>
            <person name="Ma K."/>
        </authorList>
    </citation>
    <scope>NUCLEOTIDE SEQUENCE [LARGE SCALE GENOMIC DNA]</scope>
    <source>
        <strain evidence="1 2">M17</strain>
    </source>
</reference>
<dbReference type="SUPFAM" id="SSF56925">
    <property type="entry name" value="OMPA-like"/>
    <property type="match status" value="1"/>
</dbReference>
<comment type="caution">
    <text evidence="1">The sequence shown here is derived from an EMBL/GenBank/DDBJ whole genome shotgun (WGS) entry which is preliminary data.</text>
</comment>
<dbReference type="Gene3D" id="2.40.160.20">
    <property type="match status" value="1"/>
</dbReference>
<proteinExistence type="predicted"/>
<gene>
    <name evidence="1" type="ORF">OO013_14740</name>
</gene>
<dbReference type="EMBL" id="JAPFQN010000007">
    <property type="protein sequence ID" value="MCX2745135.1"/>
    <property type="molecule type" value="Genomic_DNA"/>
</dbReference>
<name>A0ABT3RVF0_9BACT</name>
<sequence>MKEFLLTIVALIFINVTVKAQEFKPFSVGVDLGYSLSIDKTLATRFGFLFAVEPAYKITDKIEASLKYEGVVLIGTDENLYLEGARMGSWLVNGKYFLNTNDFRPWAGMGIGFFNIREFIETQDTIEEYYIGRKFGFAPRVGFQFRHLRFAVEYNAVLGEESRSQDYLGVKVGIAIGGGRK</sequence>
<evidence type="ECO:0000313" key="1">
    <source>
        <dbReference type="EMBL" id="MCX2745135.1"/>
    </source>
</evidence>
<evidence type="ECO:0000313" key="2">
    <source>
        <dbReference type="Proteomes" id="UP001209885"/>
    </source>
</evidence>
<keyword evidence="2" id="KW-1185">Reference proteome</keyword>